<dbReference type="EMBL" id="CP099418">
    <property type="protein sequence ID" value="USW48464.1"/>
    <property type="molecule type" value="Genomic_DNA"/>
</dbReference>
<dbReference type="AlphaFoldDB" id="A0A9Q9EG18"/>
<dbReference type="PANTHER" id="PTHR36681">
    <property type="entry name" value="NUCLEAR GTPASE, GERMINAL CENTER-ASSOCIATED, TANDEM DUPLICATE 3"/>
    <property type="match status" value="1"/>
</dbReference>
<dbReference type="Pfam" id="PF00350">
    <property type="entry name" value="Dynamin_N"/>
    <property type="match status" value="1"/>
</dbReference>
<name>A0A9Q9EG18_9PEZI</name>
<keyword evidence="3" id="KW-1185">Reference proteome</keyword>
<dbReference type="Proteomes" id="UP001056384">
    <property type="component" value="Chromosome 1"/>
</dbReference>
<sequence>MLANSSIDPLMKNKHASSFYKSLQRYVDSKEKSQQKLDKNGNVNHQAKREFEHWPLIKVVKIYTKSLALATGAVIVDLPGVHDSNAARAAVAEGYMKQCTGLWIVAPINRAVDDKAAKTLLGDTFKRQLKFDALDH</sequence>
<evidence type="ECO:0000259" key="1">
    <source>
        <dbReference type="Pfam" id="PF00350"/>
    </source>
</evidence>
<reference evidence="2" key="1">
    <citation type="submission" date="2022-06" db="EMBL/GenBank/DDBJ databases">
        <title>Complete genome sequences of two strains of the flax pathogen Septoria linicola.</title>
        <authorList>
            <person name="Lapalu N."/>
            <person name="Simon A."/>
            <person name="Demenou B."/>
            <person name="Paumier D."/>
            <person name="Guillot M.-P."/>
            <person name="Gout L."/>
            <person name="Valade R."/>
        </authorList>
    </citation>
    <scope>NUCLEOTIDE SEQUENCE</scope>
    <source>
        <strain evidence="2">SE15195</strain>
    </source>
</reference>
<dbReference type="InterPro" id="IPR045063">
    <property type="entry name" value="Dynamin_N"/>
</dbReference>
<gene>
    <name evidence="2" type="ORF">Slin15195_G017830</name>
</gene>
<evidence type="ECO:0000313" key="2">
    <source>
        <dbReference type="EMBL" id="USW48464.1"/>
    </source>
</evidence>
<evidence type="ECO:0000313" key="3">
    <source>
        <dbReference type="Proteomes" id="UP001056384"/>
    </source>
</evidence>
<dbReference type="PANTHER" id="PTHR36681:SF3">
    <property type="entry name" value="NUCLEAR GTPASE, GERMINAL CENTER-ASSOCIATED, TANDEM DUPLICATE 3"/>
    <property type="match status" value="1"/>
</dbReference>
<accession>A0A9Q9EG18</accession>
<feature type="domain" description="Dynamin N-terminal" evidence="1">
    <location>
        <begin position="20"/>
        <end position="120"/>
    </location>
</feature>
<proteinExistence type="predicted"/>
<organism evidence="2 3">
    <name type="scientific">Septoria linicola</name>
    <dbReference type="NCBI Taxonomy" id="215465"/>
    <lineage>
        <taxon>Eukaryota</taxon>
        <taxon>Fungi</taxon>
        <taxon>Dikarya</taxon>
        <taxon>Ascomycota</taxon>
        <taxon>Pezizomycotina</taxon>
        <taxon>Dothideomycetes</taxon>
        <taxon>Dothideomycetidae</taxon>
        <taxon>Mycosphaerellales</taxon>
        <taxon>Mycosphaerellaceae</taxon>
        <taxon>Septoria</taxon>
    </lineage>
</organism>
<protein>
    <submittedName>
        <fullName evidence="2">Dynamin</fullName>
    </submittedName>
</protein>